<dbReference type="GO" id="GO:0043330">
    <property type="term" value="P:response to exogenous dsRNA"/>
    <property type="evidence" value="ECO:0007669"/>
    <property type="project" value="Ensembl"/>
</dbReference>
<evidence type="ECO:0000313" key="13">
    <source>
        <dbReference type="Ensembl" id="ENSPNAP00000036429.1"/>
    </source>
</evidence>
<dbReference type="GO" id="GO:0060729">
    <property type="term" value="P:intestinal epithelial structure maintenance"/>
    <property type="evidence" value="ECO:0007669"/>
    <property type="project" value="Ensembl"/>
</dbReference>
<dbReference type="CTD" id="405785"/>
<dbReference type="GO" id="GO:0070207">
    <property type="term" value="P:protein homotrimerization"/>
    <property type="evidence" value="ECO:0007669"/>
    <property type="project" value="Ensembl"/>
</dbReference>
<dbReference type="GO" id="GO:0042742">
    <property type="term" value="P:defense response to bacterium"/>
    <property type="evidence" value="ECO:0007669"/>
    <property type="project" value="Ensembl"/>
</dbReference>
<reference evidence="13" key="3">
    <citation type="submission" date="2025-09" db="UniProtKB">
        <authorList>
            <consortium name="Ensembl"/>
        </authorList>
    </citation>
    <scope>IDENTIFICATION</scope>
</reference>
<feature type="transmembrane region" description="Helical" evidence="11">
    <location>
        <begin position="31"/>
        <end position="52"/>
    </location>
</feature>
<reference evidence="13 14" key="1">
    <citation type="submission" date="2020-10" db="EMBL/GenBank/DDBJ databases">
        <title>Pygocentrus nattereri (red-bellied piranha) genome, fPygNat1, primary haplotype.</title>
        <authorList>
            <person name="Myers G."/>
            <person name="Meyer A."/>
            <person name="Karagic N."/>
            <person name="Pippel M."/>
            <person name="Winkler S."/>
            <person name="Tracey A."/>
            <person name="Wood J."/>
            <person name="Formenti G."/>
            <person name="Howe K."/>
            <person name="Fedrigo O."/>
            <person name="Jarvis E.D."/>
        </authorList>
    </citation>
    <scope>NUCLEOTIDE SEQUENCE [LARGE SCALE GENOMIC DNA]</scope>
</reference>
<dbReference type="GeneTree" id="ENSGT01060000248544"/>
<comment type="subcellular location">
    <subcellularLocation>
        <location evidence="1">Membrane</location>
        <topology evidence="1">Single-pass type II membrane protein</topology>
    </subcellularLocation>
</comment>
<evidence type="ECO:0000256" key="2">
    <source>
        <dbReference type="ARBA" id="ARBA00008670"/>
    </source>
</evidence>
<keyword evidence="9" id="KW-1015">Disulfide bond</keyword>
<dbReference type="GO" id="GO:0005125">
    <property type="term" value="F:cytokine activity"/>
    <property type="evidence" value="ECO:0007669"/>
    <property type="project" value="UniProtKB-KW"/>
</dbReference>
<dbReference type="Gene3D" id="2.60.120.40">
    <property type="match status" value="1"/>
</dbReference>
<dbReference type="STRING" id="42514.ENSPNAP00000036429"/>
<dbReference type="Ensembl" id="ENSPNAT00000030960.2">
    <property type="protein sequence ID" value="ENSPNAP00000036429.1"/>
    <property type="gene ID" value="ENSPNAG00000006775.2"/>
</dbReference>
<dbReference type="GO" id="GO:1901222">
    <property type="term" value="P:regulation of non-canonical NF-kappaB signal transduction"/>
    <property type="evidence" value="ECO:0007669"/>
    <property type="project" value="Ensembl"/>
</dbReference>
<dbReference type="PROSITE" id="PS50049">
    <property type="entry name" value="THD_2"/>
    <property type="match status" value="1"/>
</dbReference>
<evidence type="ECO:0000256" key="8">
    <source>
        <dbReference type="ARBA" id="ARBA00023136"/>
    </source>
</evidence>
<evidence type="ECO:0000256" key="3">
    <source>
        <dbReference type="ARBA" id="ARBA00013893"/>
    </source>
</evidence>
<protein>
    <recommendedName>
        <fullName evidence="3">Tumor necrosis factor</fullName>
    </recommendedName>
    <alternativeName>
        <fullName evidence="10">TNF-alpha</fullName>
    </alternativeName>
</protein>
<dbReference type="GO" id="GO:0005164">
    <property type="term" value="F:tumor necrosis factor receptor binding"/>
    <property type="evidence" value="ECO:0007669"/>
    <property type="project" value="InterPro"/>
</dbReference>
<evidence type="ECO:0000256" key="10">
    <source>
        <dbReference type="ARBA" id="ARBA00029751"/>
    </source>
</evidence>
<dbReference type="CDD" id="cd00184">
    <property type="entry name" value="TNF"/>
    <property type="match status" value="1"/>
</dbReference>
<dbReference type="Pfam" id="PF00229">
    <property type="entry name" value="TNF"/>
    <property type="match status" value="1"/>
</dbReference>
<dbReference type="InterPro" id="IPR006053">
    <property type="entry name" value="TNF"/>
</dbReference>
<dbReference type="PRINTS" id="PR01234">
    <property type="entry name" value="TNECROSISFCT"/>
</dbReference>
<dbReference type="GO" id="GO:0046685">
    <property type="term" value="P:response to arsenic-containing substance"/>
    <property type="evidence" value="ECO:0007669"/>
    <property type="project" value="Ensembl"/>
</dbReference>
<evidence type="ECO:0000256" key="9">
    <source>
        <dbReference type="ARBA" id="ARBA00023157"/>
    </source>
</evidence>
<evidence type="ECO:0000256" key="5">
    <source>
        <dbReference type="ARBA" id="ARBA00022692"/>
    </source>
</evidence>
<evidence type="ECO:0000256" key="6">
    <source>
        <dbReference type="ARBA" id="ARBA00022968"/>
    </source>
</evidence>
<dbReference type="OrthoDB" id="9940698at2759"/>
<dbReference type="GO" id="GO:0006954">
    <property type="term" value="P:inflammatory response"/>
    <property type="evidence" value="ECO:0007669"/>
    <property type="project" value="Ensembl"/>
</dbReference>
<dbReference type="RefSeq" id="XP_017566881.1">
    <property type="nucleotide sequence ID" value="XM_017711392.2"/>
</dbReference>
<dbReference type="OMA" id="MEGECKV"/>
<feature type="domain" description="THD" evidence="12">
    <location>
        <begin position="78"/>
        <end position="235"/>
    </location>
</feature>
<evidence type="ECO:0000256" key="11">
    <source>
        <dbReference type="SAM" id="Phobius"/>
    </source>
</evidence>
<evidence type="ECO:0000259" key="12">
    <source>
        <dbReference type="PROSITE" id="PS50049"/>
    </source>
</evidence>
<keyword evidence="5 11" id="KW-0812">Transmembrane</keyword>
<keyword evidence="14" id="KW-1185">Reference proteome</keyword>
<dbReference type="GO" id="GO:0006914">
    <property type="term" value="P:autophagy"/>
    <property type="evidence" value="ECO:0007669"/>
    <property type="project" value="Ensembl"/>
</dbReference>
<dbReference type="GO" id="GO:0005615">
    <property type="term" value="C:extracellular space"/>
    <property type="evidence" value="ECO:0007669"/>
    <property type="project" value="UniProtKB-KW"/>
</dbReference>
<keyword evidence="6" id="KW-0735">Signal-anchor</keyword>
<evidence type="ECO:0000313" key="14">
    <source>
        <dbReference type="Proteomes" id="UP001501920"/>
    </source>
</evidence>
<name>A0A3B4EMD7_PYGNA</name>
<keyword evidence="4" id="KW-0202">Cytokine</keyword>
<dbReference type="SMART" id="SM00207">
    <property type="entry name" value="TNF"/>
    <property type="match status" value="1"/>
</dbReference>
<dbReference type="GO" id="GO:0031101">
    <property type="term" value="P:fin regeneration"/>
    <property type="evidence" value="ECO:0007669"/>
    <property type="project" value="Ensembl"/>
</dbReference>
<proteinExistence type="inferred from homology"/>
<dbReference type="GO" id="GO:0009615">
    <property type="term" value="P:response to virus"/>
    <property type="evidence" value="ECO:0007669"/>
    <property type="project" value="Ensembl"/>
</dbReference>
<dbReference type="AlphaFoldDB" id="A0A3B4EMD7"/>
<dbReference type="GO" id="GO:0060218">
    <property type="term" value="P:hematopoietic stem cell differentiation"/>
    <property type="evidence" value="ECO:0007669"/>
    <property type="project" value="Ensembl"/>
</dbReference>
<comment type="similarity">
    <text evidence="2">Belongs to the tumor necrosis factor family.</text>
</comment>
<dbReference type="GO" id="GO:0006955">
    <property type="term" value="P:immune response"/>
    <property type="evidence" value="ECO:0007669"/>
    <property type="project" value="Ensembl"/>
</dbReference>
<dbReference type="InterPro" id="IPR008983">
    <property type="entry name" value="Tumour_necrosis_fac-like_dom"/>
</dbReference>
<dbReference type="PANTHER" id="PTHR11471:SF23">
    <property type="entry name" value="TUMOR NECROSIS FACTOR"/>
    <property type="match status" value="1"/>
</dbReference>
<organism evidence="13 14">
    <name type="scientific">Pygocentrus nattereri</name>
    <name type="common">Red-bellied piranha</name>
    <dbReference type="NCBI Taxonomy" id="42514"/>
    <lineage>
        <taxon>Eukaryota</taxon>
        <taxon>Metazoa</taxon>
        <taxon>Chordata</taxon>
        <taxon>Craniata</taxon>
        <taxon>Vertebrata</taxon>
        <taxon>Euteleostomi</taxon>
        <taxon>Actinopterygii</taxon>
        <taxon>Neopterygii</taxon>
        <taxon>Teleostei</taxon>
        <taxon>Ostariophysi</taxon>
        <taxon>Characiformes</taxon>
        <taxon>Characoidei</taxon>
        <taxon>Pygocentrus</taxon>
    </lineage>
</organism>
<sequence length="235" mass="26076">MSSDKQVVLDVDLAQVTVSREKAPSAWSGRWRLVMALLAVGLCTAAAVFFTFDKTQNKPDETDDIGLTLRQVSTSAKAAIHLLGRYNKNYMHSVEWQDKDGQSFKTGGLKLQNNNIHIPHDGLYFVYSQASYRVSCSSDADGSDEGAMVQLSHMVQRWSDSYDGSKPLLSAVRTACKKAPMQSEEDDGETWFSAIYLGAVFKLQAGDRLYTTMMDKMLPQVETEQGTTFFGVFAL</sequence>
<keyword evidence="8 11" id="KW-0472">Membrane</keyword>
<dbReference type="GO" id="GO:0016020">
    <property type="term" value="C:membrane"/>
    <property type="evidence" value="ECO:0007669"/>
    <property type="project" value="UniProtKB-SubCell"/>
</dbReference>
<evidence type="ECO:0000256" key="1">
    <source>
        <dbReference type="ARBA" id="ARBA00004606"/>
    </source>
</evidence>
<dbReference type="InterPro" id="IPR006052">
    <property type="entry name" value="TNF_dom"/>
</dbReference>
<keyword evidence="7 11" id="KW-1133">Transmembrane helix</keyword>
<dbReference type="GO" id="GO:1902038">
    <property type="term" value="P:positive regulation of hematopoietic stem cell differentiation"/>
    <property type="evidence" value="ECO:0007669"/>
    <property type="project" value="Ensembl"/>
</dbReference>
<reference evidence="13" key="2">
    <citation type="submission" date="2025-08" db="UniProtKB">
        <authorList>
            <consortium name="Ensembl"/>
        </authorList>
    </citation>
    <scope>IDENTIFICATION</scope>
</reference>
<dbReference type="GO" id="GO:0032496">
    <property type="term" value="P:response to lipopolysaccharide"/>
    <property type="evidence" value="ECO:0007669"/>
    <property type="project" value="Ensembl"/>
</dbReference>
<dbReference type="GO" id="GO:0001889">
    <property type="term" value="P:liver development"/>
    <property type="evidence" value="ECO:0007669"/>
    <property type="project" value="Ensembl"/>
</dbReference>
<dbReference type="PANTHER" id="PTHR11471">
    <property type="entry name" value="TUMOR NECROSIS FACTOR FAMILY MEMBER"/>
    <property type="match status" value="1"/>
</dbReference>
<dbReference type="GeneID" id="108435504"/>
<accession>A0A3B4EMD7</accession>
<dbReference type="GO" id="GO:0007219">
    <property type="term" value="P:Notch signaling pathway"/>
    <property type="evidence" value="ECO:0007669"/>
    <property type="project" value="Ensembl"/>
</dbReference>
<evidence type="ECO:0000256" key="4">
    <source>
        <dbReference type="ARBA" id="ARBA00022514"/>
    </source>
</evidence>
<dbReference type="SUPFAM" id="SSF49842">
    <property type="entry name" value="TNF-like"/>
    <property type="match status" value="1"/>
</dbReference>
<dbReference type="Proteomes" id="UP001501920">
    <property type="component" value="Chromosome 27"/>
</dbReference>
<evidence type="ECO:0000256" key="7">
    <source>
        <dbReference type="ARBA" id="ARBA00022989"/>
    </source>
</evidence>